<gene>
    <name evidence="1" type="ORF">Ahy_A03g010818</name>
</gene>
<accession>A0A445DNK9</accession>
<proteinExistence type="predicted"/>
<reference evidence="1 2" key="1">
    <citation type="submission" date="2019-01" db="EMBL/GenBank/DDBJ databases">
        <title>Sequencing of cultivated peanut Arachis hypogaea provides insights into genome evolution and oil improvement.</title>
        <authorList>
            <person name="Chen X."/>
        </authorList>
    </citation>
    <scope>NUCLEOTIDE SEQUENCE [LARGE SCALE GENOMIC DNA]</scope>
    <source>
        <strain evidence="2">cv. Fuhuasheng</strain>
        <tissue evidence="1">Leaves</tissue>
    </source>
</reference>
<dbReference type="AlphaFoldDB" id="A0A445DNK9"/>
<organism evidence="1 2">
    <name type="scientific">Arachis hypogaea</name>
    <name type="common">Peanut</name>
    <dbReference type="NCBI Taxonomy" id="3818"/>
    <lineage>
        <taxon>Eukaryota</taxon>
        <taxon>Viridiplantae</taxon>
        <taxon>Streptophyta</taxon>
        <taxon>Embryophyta</taxon>
        <taxon>Tracheophyta</taxon>
        <taxon>Spermatophyta</taxon>
        <taxon>Magnoliopsida</taxon>
        <taxon>eudicotyledons</taxon>
        <taxon>Gunneridae</taxon>
        <taxon>Pentapetalae</taxon>
        <taxon>rosids</taxon>
        <taxon>fabids</taxon>
        <taxon>Fabales</taxon>
        <taxon>Fabaceae</taxon>
        <taxon>Papilionoideae</taxon>
        <taxon>50 kb inversion clade</taxon>
        <taxon>dalbergioids sensu lato</taxon>
        <taxon>Dalbergieae</taxon>
        <taxon>Pterocarpus clade</taxon>
        <taxon>Arachis</taxon>
    </lineage>
</organism>
<name>A0A445DNK9_ARAHY</name>
<dbReference type="Proteomes" id="UP000289738">
    <property type="component" value="Chromosome A03"/>
</dbReference>
<evidence type="ECO:0000313" key="2">
    <source>
        <dbReference type="Proteomes" id="UP000289738"/>
    </source>
</evidence>
<sequence>MNPDISRVKSLNIPNSKDDSKLKKTLLLRNLRSEITETALQVLEEIKAIDPNDAVSFFDSTSRAYCAVAVECTVKYLSATSDGIASKAYIFP</sequence>
<evidence type="ECO:0000313" key="1">
    <source>
        <dbReference type="EMBL" id="RYR64764.1"/>
    </source>
</evidence>
<protein>
    <submittedName>
        <fullName evidence="1">Uncharacterized protein</fullName>
    </submittedName>
</protein>
<dbReference type="PANTHER" id="PTHR46993">
    <property type="entry name" value="MYB TRANSCRIPTION FACTOR"/>
    <property type="match status" value="1"/>
</dbReference>
<dbReference type="PANTHER" id="PTHR46993:SF6">
    <property type="entry name" value="MYB TRANSCRIPTION FACTOR"/>
    <property type="match status" value="1"/>
</dbReference>
<dbReference type="EMBL" id="SDMP01000003">
    <property type="protein sequence ID" value="RYR64764.1"/>
    <property type="molecule type" value="Genomic_DNA"/>
</dbReference>
<keyword evidence="2" id="KW-1185">Reference proteome</keyword>
<comment type="caution">
    <text evidence="1">The sequence shown here is derived from an EMBL/GenBank/DDBJ whole genome shotgun (WGS) entry which is preliminary data.</text>
</comment>